<protein>
    <submittedName>
        <fullName evidence="9">Type VII secretion integral membrane protein EccD</fullName>
    </submittedName>
</protein>
<evidence type="ECO:0000256" key="7">
    <source>
        <dbReference type="SAM" id="Phobius"/>
    </source>
</evidence>
<evidence type="ECO:0000256" key="1">
    <source>
        <dbReference type="ARBA" id="ARBA00004651"/>
    </source>
</evidence>
<dbReference type="InterPro" id="IPR006707">
    <property type="entry name" value="T7SS_EccD"/>
</dbReference>
<dbReference type="Proteomes" id="UP000658613">
    <property type="component" value="Unassembled WGS sequence"/>
</dbReference>
<feature type="transmembrane region" description="Helical" evidence="7">
    <location>
        <begin position="362"/>
        <end position="384"/>
    </location>
</feature>
<feature type="transmembrane region" description="Helical" evidence="7">
    <location>
        <begin position="174"/>
        <end position="192"/>
    </location>
</feature>
<dbReference type="AlphaFoldDB" id="A0A931E4P0"/>
<gene>
    <name evidence="9" type="ORF">IW254_002010</name>
</gene>
<feature type="transmembrane region" description="Helical" evidence="7">
    <location>
        <begin position="317"/>
        <end position="342"/>
    </location>
</feature>
<evidence type="ECO:0000256" key="2">
    <source>
        <dbReference type="ARBA" id="ARBA00006162"/>
    </source>
</evidence>
<evidence type="ECO:0000313" key="10">
    <source>
        <dbReference type="Proteomes" id="UP000658613"/>
    </source>
</evidence>
<dbReference type="InterPro" id="IPR044049">
    <property type="entry name" value="EccD_transm"/>
</dbReference>
<comment type="subcellular location">
    <subcellularLocation>
        <location evidence="1">Cell membrane</location>
        <topology evidence="1">Multi-pass membrane protein</topology>
    </subcellularLocation>
</comment>
<dbReference type="Pfam" id="PF19053">
    <property type="entry name" value="EccD"/>
    <property type="match status" value="1"/>
</dbReference>
<feature type="domain" description="EccD-like transmembrane" evidence="8">
    <location>
        <begin position="126"/>
        <end position="453"/>
    </location>
</feature>
<dbReference type="Pfam" id="PF08817">
    <property type="entry name" value="YukD"/>
    <property type="match status" value="1"/>
</dbReference>
<name>A0A931E4P0_9CORY</name>
<dbReference type="InterPro" id="IPR024962">
    <property type="entry name" value="YukD-like"/>
</dbReference>
<evidence type="ECO:0000256" key="4">
    <source>
        <dbReference type="ARBA" id="ARBA00022692"/>
    </source>
</evidence>
<evidence type="ECO:0000256" key="6">
    <source>
        <dbReference type="ARBA" id="ARBA00023136"/>
    </source>
</evidence>
<evidence type="ECO:0000256" key="5">
    <source>
        <dbReference type="ARBA" id="ARBA00022989"/>
    </source>
</evidence>
<feature type="transmembrane region" description="Helical" evidence="7">
    <location>
        <begin position="140"/>
        <end position="167"/>
    </location>
</feature>
<feature type="transmembrane region" description="Helical" evidence="7">
    <location>
        <begin position="391"/>
        <end position="410"/>
    </location>
</feature>
<accession>A0A931E4P0</accession>
<keyword evidence="6 7" id="KW-0472">Membrane</keyword>
<proteinExistence type="inferred from homology"/>
<keyword evidence="4 7" id="KW-0812">Transmembrane</keyword>
<sequence>MTTSTTSVQRASVNAIARRATHSVVRVTIRISAGEFQRCVDVSLPVTSTLSEILPEISRLIRLPEMSTPWEFTTAAGAPLDPHVPLKNLRLRDGQVLALRPHEPVAPPVVRDAAEALIANGEDAGRRTGIEAAGSVCGAVALGILVAALSSPLIGAGLASAVALVVALLGRSPVVFVAGVLGAAVATGAWVGGTVNFFSSTDGALGAMTACALGAFLTVGGATVGLVGPRAGAAVGTVTVIAGIGALGAWMPSALGLPAAVVLVALIAIMLSPAVATRGAGLQIPRVPTAGQDLNIADDYQDDVDDRARRARLLTDGISLGVALCSIPALIGCGIVGGAWVFAFGVCVAGSLIIHAARHHALLPRIALSLTAFVAVAAACTAVARMESPHPAIMVIAMFVAVACASSALWAPRVPTLEPTTLVWLERAEAFAIIAVIPLAVYLTGAFDAVRSL</sequence>
<dbReference type="GO" id="GO:0005886">
    <property type="term" value="C:plasma membrane"/>
    <property type="evidence" value="ECO:0007669"/>
    <property type="project" value="UniProtKB-SubCell"/>
</dbReference>
<feature type="transmembrane region" description="Helical" evidence="7">
    <location>
        <begin position="233"/>
        <end position="251"/>
    </location>
</feature>
<evidence type="ECO:0000259" key="8">
    <source>
        <dbReference type="Pfam" id="PF19053"/>
    </source>
</evidence>
<keyword evidence="3" id="KW-1003">Cell membrane</keyword>
<dbReference type="NCBIfam" id="TIGR03920">
    <property type="entry name" value="T7SS_EccD"/>
    <property type="match status" value="1"/>
</dbReference>
<feature type="transmembrane region" description="Helical" evidence="7">
    <location>
        <begin position="430"/>
        <end position="450"/>
    </location>
</feature>
<evidence type="ECO:0000256" key="3">
    <source>
        <dbReference type="ARBA" id="ARBA00022475"/>
    </source>
</evidence>
<keyword evidence="5 7" id="KW-1133">Transmembrane helix</keyword>
<comment type="similarity">
    <text evidence="2">Belongs to the EccD/Snm4 family.</text>
</comment>
<feature type="transmembrane region" description="Helical" evidence="7">
    <location>
        <begin position="204"/>
        <end position="226"/>
    </location>
</feature>
<dbReference type="Gene3D" id="3.10.20.90">
    <property type="entry name" value="Phosphatidylinositol 3-kinase Catalytic Subunit, Chain A, domain 1"/>
    <property type="match status" value="1"/>
</dbReference>
<dbReference type="EMBL" id="JADOUE010000001">
    <property type="protein sequence ID" value="MBG6123041.1"/>
    <property type="molecule type" value="Genomic_DNA"/>
</dbReference>
<feature type="transmembrane region" description="Helical" evidence="7">
    <location>
        <begin position="257"/>
        <end position="276"/>
    </location>
</feature>
<keyword evidence="10" id="KW-1185">Reference proteome</keyword>
<evidence type="ECO:0000313" key="9">
    <source>
        <dbReference type="EMBL" id="MBG6123041.1"/>
    </source>
</evidence>
<dbReference type="RefSeq" id="WP_196825331.1">
    <property type="nucleotide sequence ID" value="NZ_CP046980.1"/>
</dbReference>
<reference evidence="9" key="1">
    <citation type="submission" date="2020-11" db="EMBL/GenBank/DDBJ databases">
        <title>Sequencing the genomes of 1000 actinobacteria strains.</title>
        <authorList>
            <person name="Klenk H.-P."/>
        </authorList>
    </citation>
    <scope>NUCLEOTIDE SEQUENCE</scope>
    <source>
        <strain evidence="9">DSM 45632</strain>
    </source>
</reference>
<comment type="caution">
    <text evidence="9">The sequence shown here is derived from an EMBL/GenBank/DDBJ whole genome shotgun (WGS) entry which is preliminary data.</text>
</comment>
<organism evidence="9 10">
    <name type="scientific">Corynebacterium aquatimens</name>
    <dbReference type="NCBI Taxonomy" id="1190508"/>
    <lineage>
        <taxon>Bacteria</taxon>
        <taxon>Bacillati</taxon>
        <taxon>Actinomycetota</taxon>
        <taxon>Actinomycetes</taxon>
        <taxon>Mycobacteriales</taxon>
        <taxon>Corynebacteriaceae</taxon>
        <taxon>Corynebacterium</taxon>
    </lineage>
</organism>